<dbReference type="AlphaFoldDB" id="A0A2H3JP39"/>
<feature type="region of interest" description="Disordered" evidence="1">
    <location>
        <begin position="130"/>
        <end position="169"/>
    </location>
</feature>
<feature type="region of interest" description="Disordered" evidence="1">
    <location>
        <begin position="275"/>
        <end position="315"/>
    </location>
</feature>
<dbReference type="Proteomes" id="UP000218811">
    <property type="component" value="Unassembled WGS sequence"/>
</dbReference>
<protein>
    <submittedName>
        <fullName evidence="2">Uncharacterized protein</fullName>
    </submittedName>
</protein>
<keyword evidence="3" id="KW-1185">Reference proteome</keyword>
<evidence type="ECO:0000313" key="3">
    <source>
        <dbReference type="Proteomes" id="UP000218811"/>
    </source>
</evidence>
<feature type="compositionally biased region" description="Basic and acidic residues" evidence="1">
    <location>
        <begin position="9"/>
        <end position="21"/>
    </location>
</feature>
<accession>A0A2H3JP39</accession>
<reference evidence="2 3" key="1">
    <citation type="journal article" date="2012" name="Science">
        <title>The Paleozoic origin of enzymatic lignin decomposition reconstructed from 31 fungal genomes.</title>
        <authorList>
            <person name="Floudas D."/>
            <person name="Binder M."/>
            <person name="Riley R."/>
            <person name="Barry K."/>
            <person name="Blanchette R.A."/>
            <person name="Henrissat B."/>
            <person name="Martinez A.T."/>
            <person name="Otillar R."/>
            <person name="Spatafora J.W."/>
            <person name="Yadav J.S."/>
            <person name="Aerts A."/>
            <person name="Benoit I."/>
            <person name="Boyd A."/>
            <person name="Carlson A."/>
            <person name="Copeland A."/>
            <person name="Coutinho P.M."/>
            <person name="de Vries R.P."/>
            <person name="Ferreira P."/>
            <person name="Findley K."/>
            <person name="Foster B."/>
            <person name="Gaskell J."/>
            <person name="Glotzer D."/>
            <person name="Gorecki P."/>
            <person name="Heitman J."/>
            <person name="Hesse C."/>
            <person name="Hori C."/>
            <person name="Igarashi K."/>
            <person name="Jurgens J.A."/>
            <person name="Kallen N."/>
            <person name="Kersten P."/>
            <person name="Kohler A."/>
            <person name="Kuees U."/>
            <person name="Kumar T.K.A."/>
            <person name="Kuo A."/>
            <person name="LaButti K."/>
            <person name="Larrondo L.F."/>
            <person name="Lindquist E."/>
            <person name="Ling A."/>
            <person name="Lombard V."/>
            <person name="Lucas S."/>
            <person name="Lundell T."/>
            <person name="Martin R."/>
            <person name="McLaughlin D.J."/>
            <person name="Morgenstern I."/>
            <person name="Morin E."/>
            <person name="Murat C."/>
            <person name="Nagy L.G."/>
            <person name="Nolan M."/>
            <person name="Ohm R.A."/>
            <person name="Patyshakuliyeva A."/>
            <person name="Rokas A."/>
            <person name="Ruiz-Duenas F.J."/>
            <person name="Sabat G."/>
            <person name="Salamov A."/>
            <person name="Samejima M."/>
            <person name="Schmutz J."/>
            <person name="Slot J.C."/>
            <person name="St John F."/>
            <person name="Stenlid J."/>
            <person name="Sun H."/>
            <person name="Sun S."/>
            <person name="Syed K."/>
            <person name="Tsang A."/>
            <person name="Wiebenga A."/>
            <person name="Young D."/>
            <person name="Pisabarro A."/>
            <person name="Eastwood D.C."/>
            <person name="Martin F."/>
            <person name="Cullen D."/>
            <person name="Grigoriev I.V."/>
            <person name="Hibbett D.S."/>
        </authorList>
    </citation>
    <scope>NUCLEOTIDE SEQUENCE [LARGE SCALE GENOMIC DNA]</scope>
    <source>
        <strain evidence="2 3">MD-104</strain>
    </source>
</reference>
<feature type="region of interest" description="Disordered" evidence="1">
    <location>
        <begin position="1"/>
        <end position="37"/>
    </location>
</feature>
<organism evidence="2 3">
    <name type="scientific">Wolfiporia cocos (strain MD-104)</name>
    <name type="common">Brown rot fungus</name>
    <dbReference type="NCBI Taxonomy" id="742152"/>
    <lineage>
        <taxon>Eukaryota</taxon>
        <taxon>Fungi</taxon>
        <taxon>Dikarya</taxon>
        <taxon>Basidiomycota</taxon>
        <taxon>Agaricomycotina</taxon>
        <taxon>Agaricomycetes</taxon>
        <taxon>Polyporales</taxon>
        <taxon>Phaeolaceae</taxon>
        <taxon>Wolfiporia</taxon>
    </lineage>
</organism>
<dbReference type="EMBL" id="KB467998">
    <property type="protein sequence ID" value="PCH39488.1"/>
    <property type="molecule type" value="Genomic_DNA"/>
</dbReference>
<name>A0A2H3JP39_WOLCO</name>
<sequence length="315" mass="33581">MEGVSRAPRTPEEREESHEEEQTPQQEPLFGTLPTLLPVYPSEPIEVVHPTALPHRTPPPARCHIGGAPLERRLPKPSTTAYQQWTPPPARRHSDGASPGATPPSRTDHYGHGIALTSCVTTSATAASEHPAHALGTQAPTAKATPVYPHRTPPPARCHTGGVPPERRLLNNRPLRRTNMDTTSGATPPPPLRRPRLARMERRLPKPSTYDEPHTDVNAGALPAKVACPRSGVSLRTTHHGPGIALPPSSPTTATAVPAPSQTLGAALTAYSQPERHLLNRPTGVPTWTPTPPSPPRRHGPASLLTTHAPASAAL</sequence>
<gene>
    <name evidence="2" type="ORF">WOLCODRAFT_159067</name>
</gene>
<evidence type="ECO:0000313" key="2">
    <source>
        <dbReference type="EMBL" id="PCH39488.1"/>
    </source>
</evidence>
<proteinExistence type="predicted"/>
<evidence type="ECO:0000256" key="1">
    <source>
        <dbReference type="SAM" id="MobiDB-lite"/>
    </source>
</evidence>
<feature type="region of interest" description="Disordered" evidence="1">
    <location>
        <begin position="50"/>
        <end position="112"/>
    </location>
</feature>